<reference evidence="2 3" key="1">
    <citation type="journal article" date="2020" name="BMC Genomics">
        <title>Intraspecific diversification of the crop wild relative Brassica cretica Lam. using demographic model selection.</title>
        <authorList>
            <person name="Kioukis A."/>
            <person name="Michalopoulou V.A."/>
            <person name="Briers L."/>
            <person name="Pirintsos S."/>
            <person name="Studholme D.J."/>
            <person name="Pavlidis P."/>
            <person name="Sarris P.F."/>
        </authorList>
    </citation>
    <scope>NUCLEOTIDE SEQUENCE [LARGE SCALE GENOMIC DNA]</scope>
    <source>
        <strain evidence="3">cv. PFS-1207/04</strain>
    </source>
</reference>
<gene>
    <name evidence="2" type="ORF">DY000_02046296</name>
</gene>
<protein>
    <submittedName>
        <fullName evidence="2">Uncharacterized protein</fullName>
    </submittedName>
</protein>
<proteinExistence type="predicted"/>
<name>A0ABQ7EWZ3_BRACR</name>
<sequence length="104" mass="11768">MKSTPDAASSRRRQAALLRIQTDEEEPADETQPSCVARDELCVCWGDQAFGVTGVRWLLTYLMKYFLICINNWYQGGSPKLLVKSWKMRTKTGSGSRTSLMKMA</sequence>
<evidence type="ECO:0000313" key="2">
    <source>
        <dbReference type="EMBL" id="KAF3607490.1"/>
    </source>
</evidence>
<comment type="caution">
    <text evidence="2">The sequence shown here is derived from an EMBL/GenBank/DDBJ whole genome shotgun (WGS) entry which is preliminary data.</text>
</comment>
<organism evidence="2 3">
    <name type="scientific">Brassica cretica</name>
    <name type="common">Mustard</name>
    <dbReference type="NCBI Taxonomy" id="69181"/>
    <lineage>
        <taxon>Eukaryota</taxon>
        <taxon>Viridiplantae</taxon>
        <taxon>Streptophyta</taxon>
        <taxon>Embryophyta</taxon>
        <taxon>Tracheophyta</taxon>
        <taxon>Spermatophyta</taxon>
        <taxon>Magnoliopsida</taxon>
        <taxon>eudicotyledons</taxon>
        <taxon>Gunneridae</taxon>
        <taxon>Pentapetalae</taxon>
        <taxon>rosids</taxon>
        <taxon>malvids</taxon>
        <taxon>Brassicales</taxon>
        <taxon>Brassicaceae</taxon>
        <taxon>Brassiceae</taxon>
        <taxon>Brassica</taxon>
    </lineage>
</organism>
<feature type="region of interest" description="Disordered" evidence="1">
    <location>
        <begin position="1"/>
        <end position="32"/>
    </location>
</feature>
<evidence type="ECO:0000256" key="1">
    <source>
        <dbReference type="SAM" id="MobiDB-lite"/>
    </source>
</evidence>
<keyword evidence="3" id="KW-1185">Reference proteome</keyword>
<evidence type="ECO:0000313" key="3">
    <source>
        <dbReference type="Proteomes" id="UP000266723"/>
    </source>
</evidence>
<dbReference type="EMBL" id="QGKV02000297">
    <property type="protein sequence ID" value="KAF3607490.1"/>
    <property type="molecule type" value="Genomic_DNA"/>
</dbReference>
<dbReference type="Proteomes" id="UP000266723">
    <property type="component" value="Unassembled WGS sequence"/>
</dbReference>
<accession>A0ABQ7EWZ3</accession>